<protein>
    <submittedName>
        <fullName evidence="3">NAD(P)-binding protein</fullName>
    </submittedName>
</protein>
<dbReference type="SUPFAM" id="SSF51735">
    <property type="entry name" value="NAD(P)-binding Rossmann-fold domains"/>
    <property type="match status" value="1"/>
</dbReference>
<dbReference type="eggNOG" id="ENOG502S55I">
    <property type="taxonomic scope" value="Eukaryota"/>
</dbReference>
<reference evidence="3 4" key="1">
    <citation type="journal article" date="2012" name="PLoS Pathog.">
        <title>Diverse lifestyles and strategies of plant pathogenesis encoded in the genomes of eighteen Dothideomycetes fungi.</title>
        <authorList>
            <person name="Ohm R.A."/>
            <person name="Feau N."/>
            <person name="Henrissat B."/>
            <person name="Schoch C.L."/>
            <person name="Horwitz B.A."/>
            <person name="Barry K.W."/>
            <person name="Condon B.J."/>
            <person name="Copeland A.C."/>
            <person name="Dhillon B."/>
            <person name="Glaser F."/>
            <person name="Hesse C.N."/>
            <person name="Kosti I."/>
            <person name="LaButti K."/>
            <person name="Lindquist E.A."/>
            <person name="Lucas S."/>
            <person name="Salamov A.A."/>
            <person name="Bradshaw R.E."/>
            <person name="Ciuffetti L."/>
            <person name="Hamelin R.C."/>
            <person name="Kema G.H.J."/>
            <person name="Lawrence C."/>
            <person name="Scott J.A."/>
            <person name="Spatafora J.W."/>
            <person name="Turgeon B.G."/>
            <person name="de Wit P.J.G.M."/>
            <person name="Zhong S."/>
            <person name="Goodwin S.B."/>
            <person name="Grigoriev I.V."/>
        </authorList>
    </citation>
    <scope>NUCLEOTIDE SEQUENCE [LARGE SCALE GENOMIC DNA]</scope>
    <source>
        <strain evidence="3 4">SO2202</strain>
    </source>
</reference>
<dbReference type="Gene3D" id="3.40.50.720">
    <property type="entry name" value="NAD(P)-binding Rossmann-like Domain"/>
    <property type="match status" value="1"/>
</dbReference>
<proteinExistence type="inferred from homology"/>
<organism evidence="3 4">
    <name type="scientific">Sphaerulina musiva (strain SO2202)</name>
    <name type="common">Poplar stem canker fungus</name>
    <name type="synonym">Septoria musiva</name>
    <dbReference type="NCBI Taxonomy" id="692275"/>
    <lineage>
        <taxon>Eukaryota</taxon>
        <taxon>Fungi</taxon>
        <taxon>Dikarya</taxon>
        <taxon>Ascomycota</taxon>
        <taxon>Pezizomycotina</taxon>
        <taxon>Dothideomycetes</taxon>
        <taxon>Dothideomycetidae</taxon>
        <taxon>Mycosphaerellales</taxon>
        <taxon>Mycosphaerellaceae</taxon>
        <taxon>Sphaerulina</taxon>
    </lineage>
</organism>
<evidence type="ECO:0000313" key="3">
    <source>
        <dbReference type="EMBL" id="EMF16336.1"/>
    </source>
</evidence>
<dbReference type="GO" id="GO:0016491">
    <property type="term" value="F:oxidoreductase activity"/>
    <property type="evidence" value="ECO:0007669"/>
    <property type="project" value="UniProtKB-KW"/>
</dbReference>
<dbReference type="PANTHER" id="PTHR43899:SF13">
    <property type="entry name" value="RH59310P"/>
    <property type="match status" value="1"/>
</dbReference>
<dbReference type="InterPro" id="IPR002347">
    <property type="entry name" value="SDR_fam"/>
</dbReference>
<dbReference type="PIRSF" id="PIRSF000126">
    <property type="entry name" value="11-beta-HSD1"/>
    <property type="match status" value="1"/>
</dbReference>
<keyword evidence="2" id="KW-0560">Oxidoreductase</keyword>
<keyword evidence="4" id="KW-1185">Reference proteome</keyword>
<dbReference type="InterPro" id="IPR051019">
    <property type="entry name" value="VLCFA-Steroid_DH"/>
</dbReference>
<dbReference type="InterPro" id="IPR036291">
    <property type="entry name" value="NAD(P)-bd_dom_sf"/>
</dbReference>
<gene>
    <name evidence="3" type="ORF">SEPMUDRAFT_145612</name>
</gene>
<dbReference type="EMBL" id="KB456260">
    <property type="protein sequence ID" value="EMF16336.1"/>
    <property type="molecule type" value="Genomic_DNA"/>
</dbReference>
<dbReference type="Pfam" id="PF00106">
    <property type="entry name" value="adh_short"/>
    <property type="match status" value="1"/>
</dbReference>
<evidence type="ECO:0000256" key="1">
    <source>
        <dbReference type="ARBA" id="ARBA00006484"/>
    </source>
</evidence>
<dbReference type="AlphaFoldDB" id="N1QGK0"/>
<accession>N1QGK0</accession>
<dbReference type="RefSeq" id="XP_016764457.1">
    <property type="nucleotide sequence ID" value="XM_016903162.1"/>
</dbReference>
<dbReference type="STRING" id="692275.N1QGK0"/>
<name>N1QGK0_SPHMS</name>
<dbReference type="OrthoDB" id="47007at2759"/>
<dbReference type="GO" id="GO:0005783">
    <property type="term" value="C:endoplasmic reticulum"/>
    <property type="evidence" value="ECO:0007669"/>
    <property type="project" value="TreeGrafter"/>
</dbReference>
<sequence>MFSVAMIPDRLMSAAKVIGTVWAAHQAYKLASFIHLHFLHRSTLQRYLHTKPNAAEHEAAWALVTGATDGIGRSFAEELCATGFNIILHGRNPSKLEAEREKLLSQWPQRSIRTLCIDASSPNSQDLLSQAASELTSLNLRILINNVGGTAGKPAFYPLHERNPSDSQMFININLRFPTEITRILLPQLRNHTPALIINVSSASADFGLPYLSIYSGAKAYNQSWSRCLASEMRAEGVDVEVIALVVSAVATDNYVKPQGVFVPDAKKFAKVALGAVGCGKSVVYPYWGHRVQSYLFELMPIWVAERIVVSVGRREMAEEAMLSEKTR</sequence>
<evidence type="ECO:0000256" key="2">
    <source>
        <dbReference type="ARBA" id="ARBA00023002"/>
    </source>
</evidence>
<dbReference type="OMA" id="GFNVFLH"/>
<comment type="similarity">
    <text evidence="1">Belongs to the short-chain dehydrogenases/reductases (SDR) family.</text>
</comment>
<evidence type="ECO:0000313" key="4">
    <source>
        <dbReference type="Proteomes" id="UP000016931"/>
    </source>
</evidence>
<dbReference type="HOGENOM" id="CLU_010194_38_2_1"/>
<dbReference type="PANTHER" id="PTHR43899">
    <property type="entry name" value="RH59310P"/>
    <property type="match status" value="1"/>
</dbReference>
<dbReference type="GeneID" id="27900299"/>
<dbReference type="PRINTS" id="PR00081">
    <property type="entry name" value="GDHRDH"/>
</dbReference>
<dbReference type="Proteomes" id="UP000016931">
    <property type="component" value="Unassembled WGS sequence"/>
</dbReference>